<organism evidence="1 2">
    <name type="scientific">Gossypium stocksii</name>
    <dbReference type="NCBI Taxonomy" id="47602"/>
    <lineage>
        <taxon>Eukaryota</taxon>
        <taxon>Viridiplantae</taxon>
        <taxon>Streptophyta</taxon>
        <taxon>Embryophyta</taxon>
        <taxon>Tracheophyta</taxon>
        <taxon>Spermatophyta</taxon>
        <taxon>Magnoliopsida</taxon>
        <taxon>eudicotyledons</taxon>
        <taxon>Gunneridae</taxon>
        <taxon>Pentapetalae</taxon>
        <taxon>rosids</taxon>
        <taxon>malvids</taxon>
        <taxon>Malvales</taxon>
        <taxon>Malvaceae</taxon>
        <taxon>Malvoideae</taxon>
        <taxon>Gossypium</taxon>
    </lineage>
</organism>
<reference evidence="1 2" key="1">
    <citation type="journal article" date="2021" name="Plant Biotechnol. J.">
        <title>Multi-omics assisted identification of the key and species-specific regulatory components of drought-tolerant mechanisms in Gossypium stocksii.</title>
        <authorList>
            <person name="Yu D."/>
            <person name="Ke L."/>
            <person name="Zhang D."/>
            <person name="Wu Y."/>
            <person name="Sun Y."/>
            <person name="Mei J."/>
            <person name="Sun J."/>
            <person name="Sun Y."/>
        </authorList>
    </citation>
    <scope>NUCLEOTIDE SEQUENCE [LARGE SCALE GENOMIC DNA]</scope>
    <source>
        <strain evidence="2">cv. E1</strain>
        <tissue evidence="1">Leaf</tissue>
    </source>
</reference>
<dbReference type="AlphaFoldDB" id="A0A9D3UNM9"/>
<accession>A0A9D3UNM9</accession>
<name>A0A9D3UNM9_9ROSI</name>
<evidence type="ECO:0000313" key="2">
    <source>
        <dbReference type="Proteomes" id="UP000828251"/>
    </source>
</evidence>
<dbReference type="Proteomes" id="UP000828251">
    <property type="component" value="Unassembled WGS sequence"/>
</dbReference>
<comment type="caution">
    <text evidence="1">The sequence shown here is derived from an EMBL/GenBank/DDBJ whole genome shotgun (WGS) entry which is preliminary data.</text>
</comment>
<sequence>MQLFSIAAFGFVDPKPYSSSQAGVPAMTSLSSYERNLFHGKKIHSAVGTPTENVGCISRGRQDLERERSVEHSHGNGIALTASPQSYERKLITVHLKLKMLGQKRKSILDSS</sequence>
<protein>
    <submittedName>
        <fullName evidence="1">Uncharacterized protein</fullName>
    </submittedName>
</protein>
<dbReference type="EMBL" id="JAIQCV010000011">
    <property type="protein sequence ID" value="KAH1048114.1"/>
    <property type="molecule type" value="Genomic_DNA"/>
</dbReference>
<evidence type="ECO:0000313" key="1">
    <source>
        <dbReference type="EMBL" id="KAH1048114.1"/>
    </source>
</evidence>
<gene>
    <name evidence="1" type="ORF">J1N35_038898</name>
</gene>
<keyword evidence="2" id="KW-1185">Reference proteome</keyword>
<proteinExistence type="predicted"/>